<dbReference type="AlphaFoldDB" id="A0A172ZDR1"/>
<dbReference type="OrthoDB" id="2644630at2"/>
<evidence type="ECO:0000313" key="5">
    <source>
        <dbReference type="EMBL" id="ANF95280.1"/>
    </source>
</evidence>
<dbReference type="GO" id="GO:0003700">
    <property type="term" value="F:DNA-binding transcription factor activity"/>
    <property type="evidence" value="ECO:0007669"/>
    <property type="project" value="InterPro"/>
</dbReference>
<dbReference type="PANTHER" id="PTHR43280">
    <property type="entry name" value="ARAC-FAMILY TRANSCRIPTIONAL REGULATOR"/>
    <property type="match status" value="1"/>
</dbReference>
<dbReference type="STRING" id="1616788.AR543_04115"/>
<keyword evidence="1" id="KW-0805">Transcription regulation</keyword>
<evidence type="ECO:0000259" key="4">
    <source>
        <dbReference type="PROSITE" id="PS01124"/>
    </source>
</evidence>
<dbReference type="InterPro" id="IPR009057">
    <property type="entry name" value="Homeodomain-like_sf"/>
</dbReference>
<proteinExistence type="predicted"/>
<feature type="domain" description="HTH araC/xylS-type" evidence="4">
    <location>
        <begin position="155"/>
        <end position="253"/>
    </location>
</feature>
<evidence type="ECO:0000313" key="6">
    <source>
        <dbReference type="Proteomes" id="UP000078148"/>
    </source>
</evidence>
<dbReference type="InterPro" id="IPR018060">
    <property type="entry name" value="HTH_AraC"/>
</dbReference>
<dbReference type="SUPFAM" id="SSF46689">
    <property type="entry name" value="Homeodomain-like"/>
    <property type="match status" value="1"/>
</dbReference>
<keyword evidence="2" id="KW-0238">DNA-binding</keyword>
<gene>
    <name evidence="5" type="ORF">AR543_04115</name>
</gene>
<organism evidence="5 6">
    <name type="scientific">Paenibacillus bovis</name>
    <dbReference type="NCBI Taxonomy" id="1616788"/>
    <lineage>
        <taxon>Bacteria</taxon>
        <taxon>Bacillati</taxon>
        <taxon>Bacillota</taxon>
        <taxon>Bacilli</taxon>
        <taxon>Bacillales</taxon>
        <taxon>Paenibacillaceae</taxon>
        <taxon>Paenibacillus</taxon>
    </lineage>
</organism>
<dbReference type="EMBL" id="CP013023">
    <property type="protein sequence ID" value="ANF95280.1"/>
    <property type="molecule type" value="Genomic_DNA"/>
</dbReference>
<dbReference type="RefSeq" id="WP_060532060.1">
    <property type="nucleotide sequence ID" value="NZ_CP013023.1"/>
</dbReference>
<dbReference type="InterPro" id="IPR003313">
    <property type="entry name" value="AraC-bd"/>
</dbReference>
<dbReference type="KEGG" id="pbv:AR543_04115"/>
<accession>A0A172ZDR1</accession>
<dbReference type="SUPFAM" id="SSF51215">
    <property type="entry name" value="Regulatory protein AraC"/>
    <property type="match status" value="1"/>
</dbReference>
<name>A0A172ZDR1_9BACL</name>
<dbReference type="Gene3D" id="1.10.10.60">
    <property type="entry name" value="Homeodomain-like"/>
    <property type="match status" value="2"/>
</dbReference>
<dbReference type="InterPro" id="IPR037923">
    <property type="entry name" value="HTH-like"/>
</dbReference>
<dbReference type="GO" id="GO:0043565">
    <property type="term" value="F:sequence-specific DNA binding"/>
    <property type="evidence" value="ECO:0007669"/>
    <property type="project" value="InterPro"/>
</dbReference>
<dbReference type="PRINTS" id="PR00032">
    <property type="entry name" value="HTHARAC"/>
</dbReference>
<keyword evidence="6" id="KW-1185">Reference proteome</keyword>
<evidence type="ECO:0000256" key="2">
    <source>
        <dbReference type="ARBA" id="ARBA00023125"/>
    </source>
</evidence>
<evidence type="ECO:0000256" key="1">
    <source>
        <dbReference type="ARBA" id="ARBA00023015"/>
    </source>
</evidence>
<dbReference type="Pfam" id="PF02311">
    <property type="entry name" value="AraC_binding"/>
    <property type="match status" value="1"/>
</dbReference>
<protein>
    <submittedName>
        <fullName evidence="5">AraC family transcriptional regulator</fullName>
    </submittedName>
</protein>
<dbReference type="InterPro" id="IPR020449">
    <property type="entry name" value="Tscrpt_reg_AraC-type_HTH"/>
</dbReference>
<keyword evidence="3" id="KW-0804">Transcription</keyword>
<reference evidence="5 6" key="2">
    <citation type="journal article" date="2016" name="Int. J. Syst. Evol. Microbiol.">
        <title>Paenibacillus bovis sp. nov., isolated from raw yak (Bos grunniens) milk.</title>
        <authorList>
            <person name="Gao C."/>
            <person name="Han J."/>
            <person name="Liu Z."/>
            <person name="Xu X."/>
            <person name="Hang F."/>
            <person name="Wu Z."/>
        </authorList>
    </citation>
    <scope>NUCLEOTIDE SEQUENCE [LARGE SCALE GENOMIC DNA]</scope>
    <source>
        <strain evidence="5 6">BD3526</strain>
    </source>
</reference>
<dbReference type="PANTHER" id="PTHR43280:SF2">
    <property type="entry name" value="HTH-TYPE TRANSCRIPTIONAL REGULATOR EXSA"/>
    <property type="match status" value="1"/>
</dbReference>
<dbReference type="Pfam" id="PF12833">
    <property type="entry name" value="HTH_18"/>
    <property type="match status" value="1"/>
</dbReference>
<dbReference type="PROSITE" id="PS01124">
    <property type="entry name" value="HTH_ARAC_FAMILY_2"/>
    <property type="match status" value="1"/>
</dbReference>
<dbReference type="Proteomes" id="UP000078148">
    <property type="component" value="Chromosome"/>
</dbReference>
<reference evidence="6" key="1">
    <citation type="submission" date="2015-10" db="EMBL/GenBank/DDBJ databases">
        <title>Genome of Paenibacillus bovis sp. nov.</title>
        <authorList>
            <person name="Wu Z."/>
            <person name="Gao C."/>
            <person name="Liu Z."/>
            <person name="Zheng H."/>
        </authorList>
    </citation>
    <scope>NUCLEOTIDE SEQUENCE [LARGE SCALE GENOMIC DNA]</scope>
    <source>
        <strain evidence="6">BD3526</strain>
    </source>
</reference>
<evidence type="ECO:0000256" key="3">
    <source>
        <dbReference type="ARBA" id="ARBA00023163"/>
    </source>
</evidence>
<dbReference type="SMART" id="SM00342">
    <property type="entry name" value="HTH_ARAC"/>
    <property type="match status" value="1"/>
</dbReference>
<sequence length="258" mass="30724">MLEVLEVQEQHQMDWYEEQHLGDNEYCLVLITYGNCVYWVNGQKRILDKGELLLIPPGSAYYGKSVPTRVHTKQVIRFKVQQDILPLLKSRDLLQIKPGGYDLYHDRLRHIAIQWWDKPPYYRLLADSMLVQLFVELNREYDRGIIREDKQRLVDTMKQHIQQNYSRRITKEHLGELIQRTPNYAASLFKNITGQTISEYVHDQRMKRAVYMLAESQLTIAEIAEFLGYQELSYFYRIFKRKMGVPPAEMMHDRPSIL</sequence>